<feature type="chain" id="PRO_5034673548" description="Rap1a immunity protein domain-containing protein" evidence="1">
    <location>
        <begin position="36"/>
        <end position="172"/>
    </location>
</feature>
<proteinExistence type="predicted"/>
<evidence type="ECO:0000256" key="1">
    <source>
        <dbReference type="SAM" id="SignalP"/>
    </source>
</evidence>
<keyword evidence="1" id="KW-0732">Signal</keyword>
<evidence type="ECO:0000313" key="2">
    <source>
        <dbReference type="EMBL" id="GGZ69876.1"/>
    </source>
</evidence>
<accession>A0A8H9M148</accession>
<dbReference type="EMBL" id="BMZC01000008">
    <property type="protein sequence ID" value="GGZ69876.1"/>
    <property type="molecule type" value="Genomic_DNA"/>
</dbReference>
<dbReference type="AlphaFoldDB" id="A0A8H9M148"/>
<evidence type="ECO:0000313" key="3">
    <source>
        <dbReference type="Proteomes" id="UP000622604"/>
    </source>
</evidence>
<sequence length="172" mass="19180">MRNMFNVTCIKKVKSVFVGLSLLFGSSLFCTQAFANPDSKQRGISSASNVWQSCQALRENASSAQQGVDSCYQFIRGFLYGAVLTDSQIMRGLENKKELSEFAQRAMRTRIGNGRTTDSDTYLANFCLPNPEIDQEAVLAVVNFLPDTFERSQTLGEVIYQAVQSAYPCEKR</sequence>
<organism evidence="2 3">
    <name type="scientific">Paraglaciecola chathamensis</name>
    <dbReference type="NCBI Taxonomy" id="368405"/>
    <lineage>
        <taxon>Bacteria</taxon>
        <taxon>Pseudomonadati</taxon>
        <taxon>Pseudomonadota</taxon>
        <taxon>Gammaproteobacteria</taxon>
        <taxon>Alteromonadales</taxon>
        <taxon>Alteromonadaceae</taxon>
        <taxon>Paraglaciecola</taxon>
    </lineage>
</organism>
<evidence type="ECO:0008006" key="4">
    <source>
        <dbReference type="Google" id="ProtNLM"/>
    </source>
</evidence>
<dbReference type="Proteomes" id="UP000622604">
    <property type="component" value="Unassembled WGS sequence"/>
</dbReference>
<dbReference type="RefSeq" id="WP_191866480.1">
    <property type="nucleotide sequence ID" value="NZ_BMZC01000008.1"/>
</dbReference>
<comment type="caution">
    <text evidence="2">The sequence shown here is derived from an EMBL/GenBank/DDBJ whole genome shotgun (WGS) entry which is preliminary data.</text>
</comment>
<reference evidence="2" key="1">
    <citation type="journal article" date="2014" name="Int. J. Syst. Evol. Microbiol.">
        <title>Complete genome sequence of Corynebacterium casei LMG S-19264T (=DSM 44701T), isolated from a smear-ripened cheese.</title>
        <authorList>
            <consortium name="US DOE Joint Genome Institute (JGI-PGF)"/>
            <person name="Walter F."/>
            <person name="Albersmeier A."/>
            <person name="Kalinowski J."/>
            <person name="Ruckert C."/>
        </authorList>
    </citation>
    <scope>NUCLEOTIDE SEQUENCE</scope>
    <source>
        <strain evidence="2">KCTC 32337</strain>
    </source>
</reference>
<name>A0A8H9M148_9ALTE</name>
<reference evidence="2" key="2">
    <citation type="submission" date="2020-09" db="EMBL/GenBank/DDBJ databases">
        <authorList>
            <person name="Sun Q."/>
            <person name="Kim S."/>
        </authorList>
    </citation>
    <scope>NUCLEOTIDE SEQUENCE</scope>
    <source>
        <strain evidence="2">KCTC 32337</strain>
    </source>
</reference>
<protein>
    <recommendedName>
        <fullName evidence="4">Rap1a immunity protein domain-containing protein</fullName>
    </recommendedName>
</protein>
<feature type="signal peptide" evidence="1">
    <location>
        <begin position="1"/>
        <end position="35"/>
    </location>
</feature>
<gene>
    <name evidence="2" type="ORF">GCM10011274_30330</name>
</gene>